<evidence type="ECO:0000313" key="8">
    <source>
        <dbReference type="Proteomes" id="UP000617951"/>
    </source>
</evidence>
<dbReference type="PRINTS" id="PR00909">
    <property type="entry name" value="SPERMDNBNDNG"/>
</dbReference>
<evidence type="ECO:0000256" key="2">
    <source>
        <dbReference type="ARBA" id="ARBA00022448"/>
    </source>
</evidence>
<dbReference type="PANTHER" id="PTHR30222">
    <property type="entry name" value="SPERMIDINE/PUTRESCINE-BINDING PERIPLASMIC PROTEIN"/>
    <property type="match status" value="1"/>
</dbReference>
<comment type="caution">
    <text evidence="7">The sequence shown here is derived from an EMBL/GenBank/DDBJ whole genome shotgun (WGS) entry which is preliminary data.</text>
</comment>
<evidence type="ECO:0000256" key="4">
    <source>
        <dbReference type="ARBA" id="ARBA00022764"/>
    </source>
</evidence>
<evidence type="ECO:0000256" key="6">
    <source>
        <dbReference type="SAM" id="SignalP"/>
    </source>
</evidence>
<evidence type="ECO:0000256" key="5">
    <source>
        <dbReference type="PIRSR" id="PIRSR019574-1"/>
    </source>
</evidence>
<evidence type="ECO:0000256" key="1">
    <source>
        <dbReference type="ARBA" id="ARBA00004418"/>
    </source>
</evidence>
<comment type="subcellular location">
    <subcellularLocation>
        <location evidence="1">Periplasm</location>
    </subcellularLocation>
</comment>
<evidence type="ECO:0000313" key="7">
    <source>
        <dbReference type="EMBL" id="MBC8537328.1"/>
    </source>
</evidence>
<gene>
    <name evidence="7" type="ORF">H8693_00060</name>
</gene>
<dbReference type="Gene3D" id="3.40.190.10">
    <property type="entry name" value="Periplasmic binding protein-like II"/>
    <property type="match status" value="2"/>
</dbReference>
<keyword evidence="2" id="KW-0813">Transport</keyword>
<keyword evidence="4" id="KW-0574">Periplasm</keyword>
<keyword evidence="3 6" id="KW-0732">Signal</keyword>
<reference evidence="7" key="1">
    <citation type="submission" date="2020-08" db="EMBL/GenBank/DDBJ databases">
        <title>Genome public.</title>
        <authorList>
            <person name="Liu C."/>
            <person name="Sun Q."/>
        </authorList>
    </citation>
    <scope>NUCLEOTIDE SEQUENCE</scope>
    <source>
        <strain evidence="7">NSJ-63</strain>
    </source>
</reference>
<dbReference type="Proteomes" id="UP000617951">
    <property type="component" value="Unassembled WGS sequence"/>
</dbReference>
<dbReference type="InterPro" id="IPR006059">
    <property type="entry name" value="SBP"/>
</dbReference>
<dbReference type="GO" id="GO:0019808">
    <property type="term" value="F:polyamine binding"/>
    <property type="evidence" value="ECO:0007669"/>
    <property type="project" value="InterPro"/>
</dbReference>
<name>A0A926DFR2_9FIRM</name>
<sequence length="349" mass="39097">MKKTLALVFAILLLAVSLVGCGGAGGEKTTIHLLNWGEYLEPTLIDQFQKENPDIIVKFTNTTSNEEMYTVCATEGTEIDIVVPSDYLVERFINEDLLAELDLNNIPNFKYVEEVSKTRTFDPESKYSIPYMMGTVGIVYNKTLVDEPVDSWDILWDEKYSGQILMYDSIRDSMMVALAKLGYDINSTNPEEIAKAGELLMQQKPLVYAYLTDEIRTSMIGGSVALAVDYSGAAVGAIQENSDLDYVVPKEGSNVWVDNLVVLKSSKNKEAAERFINFLCDPEVSKKNSEYIGYTTPNAEAMKMIDPELLENPAYPISSDVIDRCEYYKDLGDDLSLYNDVWMKLRTAG</sequence>
<dbReference type="GO" id="GO:0042597">
    <property type="term" value="C:periplasmic space"/>
    <property type="evidence" value="ECO:0007669"/>
    <property type="project" value="UniProtKB-SubCell"/>
</dbReference>
<dbReference type="PIRSF" id="PIRSF019574">
    <property type="entry name" value="Periplasmic_polyamine_BP"/>
    <property type="match status" value="1"/>
</dbReference>
<dbReference type="RefSeq" id="WP_249279263.1">
    <property type="nucleotide sequence ID" value="NZ_JACRSS010000001.1"/>
</dbReference>
<dbReference type="SUPFAM" id="SSF53850">
    <property type="entry name" value="Periplasmic binding protein-like II"/>
    <property type="match status" value="1"/>
</dbReference>
<dbReference type="AlphaFoldDB" id="A0A926DFR2"/>
<organism evidence="7 8">
    <name type="scientific">Guopingia tenuis</name>
    <dbReference type="NCBI Taxonomy" id="2763656"/>
    <lineage>
        <taxon>Bacteria</taxon>
        <taxon>Bacillati</taxon>
        <taxon>Bacillota</taxon>
        <taxon>Clostridia</taxon>
        <taxon>Christensenellales</taxon>
        <taxon>Christensenellaceae</taxon>
        <taxon>Guopingia</taxon>
    </lineage>
</organism>
<dbReference type="EMBL" id="JACRSS010000001">
    <property type="protein sequence ID" value="MBC8537328.1"/>
    <property type="molecule type" value="Genomic_DNA"/>
</dbReference>
<feature type="signal peptide" evidence="6">
    <location>
        <begin position="1"/>
        <end position="20"/>
    </location>
</feature>
<feature type="binding site" evidence="5">
    <location>
        <position position="87"/>
    </location>
    <ligand>
        <name>spermidine</name>
        <dbReference type="ChEBI" id="CHEBI:57834"/>
    </ligand>
</feature>
<keyword evidence="8" id="KW-1185">Reference proteome</keyword>
<dbReference type="GO" id="GO:0015846">
    <property type="term" value="P:polyamine transport"/>
    <property type="evidence" value="ECO:0007669"/>
    <property type="project" value="InterPro"/>
</dbReference>
<dbReference type="CDD" id="cd13590">
    <property type="entry name" value="PBP2_PotD_PotF_like"/>
    <property type="match status" value="1"/>
</dbReference>
<dbReference type="InterPro" id="IPR001188">
    <property type="entry name" value="Sperm_putr-bd"/>
</dbReference>
<accession>A0A926DFR2</accession>
<proteinExistence type="predicted"/>
<dbReference type="PROSITE" id="PS51257">
    <property type="entry name" value="PROKAR_LIPOPROTEIN"/>
    <property type="match status" value="1"/>
</dbReference>
<evidence type="ECO:0000256" key="3">
    <source>
        <dbReference type="ARBA" id="ARBA00022729"/>
    </source>
</evidence>
<dbReference type="Pfam" id="PF13416">
    <property type="entry name" value="SBP_bac_8"/>
    <property type="match status" value="1"/>
</dbReference>
<feature type="chain" id="PRO_5038999905" evidence="6">
    <location>
        <begin position="21"/>
        <end position="349"/>
    </location>
</feature>
<feature type="binding site" evidence="5">
    <location>
        <position position="38"/>
    </location>
    <ligand>
        <name>spermidine</name>
        <dbReference type="ChEBI" id="CHEBI:57834"/>
    </ligand>
</feature>
<protein>
    <submittedName>
        <fullName evidence="7">Spermidine/putrescine ABC transporter substrate-binding protein</fullName>
    </submittedName>
</protein>
<dbReference type="PANTHER" id="PTHR30222:SF17">
    <property type="entry name" value="SPERMIDINE_PUTRESCINE-BINDING PERIPLASMIC PROTEIN"/>
    <property type="match status" value="1"/>
</dbReference>